<dbReference type="InterPro" id="IPR001242">
    <property type="entry name" value="Condensation_dom"/>
</dbReference>
<dbReference type="InterPro" id="IPR036736">
    <property type="entry name" value="ACP-like_sf"/>
</dbReference>
<evidence type="ECO:0000256" key="4">
    <source>
        <dbReference type="ARBA" id="ARBA00022553"/>
    </source>
</evidence>
<dbReference type="FunFam" id="2.30.38.10:FF:000001">
    <property type="entry name" value="Non-ribosomal peptide synthetase PvdI"/>
    <property type="match status" value="1"/>
</dbReference>
<dbReference type="Pfam" id="PF13193">
    <property type="entry name" value="AMP-binding_C"/>
    <property type="match status" value="1"/>
</dbReference>
<evidence type="ECO:0000256" key="2">
    <source>
        <dbReference type="ARBA" id="ARBA00006432"/>
    </source>
</evidence>
<dbReference type="Pfam" id="PF00501">
    <property type="entry name" value="AMP-binding"/>
    <property type="match status" value="1"/>
</dbReference>
<dbReference type="Pfam" id="PF00668">
    <property type="entry name" value="Condensation"/>
    <property type="match status" value="2"/>
</dbReference>
<dbReference type="InterPro" id="IPR010060">
    <property type="entry name" value="NRPS_synth"/>
</dbReference>
<dbReference type="SUPFAM" id="SSF47336">
    <property type="entry name" value="ACP-like"/>
    <property type="match status" value="1"/>
</dbReference>
<evidence type="ECO:0000256" key="1">
    <source>
        <dbReference type="ARBA" id="ARBA00001957"/>
    </source>
</evidence>
<dbReference type="NCBIfam" id="TIGR01733">
    <property type="entry name" value="AA-adenyl-dom"/>
    <property type="match status" value="1"/>
</dbReference>
<keyword evidence="6" id="KW-0045">Antibiotic biosynthesis</keyword>
<dbReference type="InterPro" id="IPR010071">
    <property type="entry name" value="AA_adenyl_dom"/>
</dbReference>
<evidence type="ECO:0000259" key="8">
    <source>
        <dbReference type="PROSITE" id="PS50075"/>
    </source>
</evidence>
<dbReference type="PANTHER" id="PTHR45398:SF1">
    <property type="entry name" value="ENZYME, PUTATIVE (JCVI)-RELATED"/>
    <property type="match status" value="1"/>
</dbReference>
<evidence type="ECO:0000256" key="3">
    <source>
        <dbReference type="ARBA" id="ARBA00022450"/>
    </source>
</evidence>
<dbReference type="PROSITE" id="PS50075">
    <property type="entry name" value="CARRIER"/>
    <property type="match status" value="1"/>
</dbReference>
<dbReference type="PROSITE" id="PS00012">
    <property type="entry name" value="PHOSPHOPANTETHEINE"/>
    <property type="match status" value="1"/>
</dbReference>
<sequence length="1502" mass="170123">MEESLHMKPSIFYPLTHPQQRIWSIEQIYPQTPLHNIGGTIRIKGPVQFSVLEKAIALFIQSHDALRLRMAVQNGEPRQYINNHNNDFPLDFIDFSTHSEPERELADWVESIAQKPFVLENERLFYFAMFRVSEHENGYLAKFHHIVADGWSMNIMTDQISRTYTRLLQGEKVQVQPEPSYLEYRDQEQTYLASERFHKNRSFWLEKYRALPDSFLNASSDRLAGNRKTYEWGPGLSARIKGLASAHNCSLNTFFVTAYLLYAHKITGQDDLVVGTPVLNRSGRQQKSTFGMYTSTMPFRYVIDGSSSVLDTMIQINSELQACYFHQRYPYNRLVQELELKKKGLDQLFNVCVNYYNTKLGTEINGYPVESVEFYSGQQMYSMQLVLKEWTGSGSITASFDYKQNDFTDEQIDDMYGHLTRLITAMVSGPEAKIREISILSKEEWTERVDTFNATKASYPHDKTVCQLFEEQVEKTPGAIAVSYRNEHLTYKQLNEKANQLAGFLIEKGVSRETIVGLLTAHSMETVIGVLGIGKAGGTFLPIDPGNPAERLGYILQDAGAEFLLTNLSPVDECGFDGQIINMEGIKYDAYGTSNVKPVSKPEDLAYVIYTSGSTGRPKGTMIEHRGLVNYICWAKKVYVKQSEEVFPLYSSLAFDLTITSLFTPLISGGTLLVYRDDEDEYVLYRILQENQATIVKLTPSHLSLLLDRGSLNSSVKRFIVGGENLKVSLAKKIYDSFGGNIEIINEYGPTETVVGCMIHNYVPDTDTRAAVPIGRPADNVQIYLLDNTLAPVPVHAVGEIYIAGDGVARGYLNNPGLTAEKFIDCPFAPGKRMYKTGDQGRFLRDGTLEYIGRLDKQIKIRGYRVELEEIEKHLLHHTGIAEAVVLNRQDKGQNATLCAYIVSKRKIAAQELKEFLMEQLPDYLIPLHFIEVQEIPLTVNGKVDTVLLEEIALPGREENAYVQPRNEQEEQLIQVVGEVLRVGDVGMKHNFYHLGGDSIQAIQIASKLSQRGFKLKVKDMLSFPILEEMATFIEAAQSKGIEQGAAEGSISLTPILSYFFAQHFAKEDHYHQSVMAVVKREIGLNTLEKALSALIRHHDSLRINCKGDSGELFYNQEHYHTRPSIEEYDYSDLSLPEQEAKLGEEGYRLAASFDLQQGLLVRAAVFDLGPVRKMLLIAHHLVVDGVSWRIILEDMNTLVRQIHRGQEAALPLKTSSYQKWAKALETSRQTLGLQEEVYWNSILQKPFTLSADHDQGADILASCHTLISDLGRPETAALLSEANVPYNTEPLDLLLTSLLVAIKEWTGSRDMVIEMEGHGREDIDELVDVTRTVGWFTSLYPFGITLNEETLSGQIKQVKEERRRVPGNGMGFGLLRQLGRIADNRLRKFIRLNYLGEFIQGHSGEYLTLSGEQFQYNVSGDNHLTSLLDINCLVIDGHLQLNLTYSRNKFLDTTMERLQTFWIRNLKLVIEHCSNTERKEYTPSDFDTVDISQEELDSLFS</sequence>
<dbReference type="Gene3D" id="3.30.559.10">
    <property type="entry name" value="Chloramphenicol acetyltransferase-like domain"/>
    <property type="match status" value="2"/>
</dbReference>
<dbReference type="InterPro" id="IPR023213">
    <property type="entry name" value="CAT-like_dom_sf"/>
</dbReference>
<dbReference type="InterPro" id="IPR025110">
    <property type="entry name" value="AMP-bd_C"/>
</dbReference>
<keyword evidence="5" id="KW-0436">Ligase</keyword>
<keyword evidence="3" id="KW-0596">Phosphopantetheine</keyword>
<organism evidence="9 10">
    <name type="scientific">Paenibacillus graminis</name>
    <dbReference type="NCBI Taxonomy" id="189425"/>
    <lineage>
        <taxon>Bacteria</taxon>
        <taxon>Bacillati</taxon>
        <taxon>Bacillota</taxon>
        <taxon>Bacilli</taxon>
        <taxon>Bacillales</taxon>
        <taxon>Paenibacillaceae</taxon>
        <taxon>Paenibacillus</taxon>
    </lineage>
</organism>
<dbReference type="Gene3D" id="1.10.1200.10">
    <property type="entry name" value="ACP-like"/>
    <property type="match status" value="1"/>
</dbReference>
<keyword evidence="7" id="KW-0511">Multifunctional enzyme</keyword>
<dbReference type="InterPro" id="IPR009081">
    <property type="entry name" value="PP-bd_ACP"/>
</dbReference>
<dbReference type="Pfam" id="PF00550">
    <property type="entry name" value="PP-binding"/>
    <property type="match status" value="1"/>
</dbReference>
<name>A0A089M7V5_9BACL</name>
<evidence type="ECO:0000256" key="6">
    <source>
        <dbReference type="ARBA" id="ARBA00023194"/>
    </source>
</evidence>
<dbReference type="InterPro" id="IPR045851">
    <property type="entry name" value="AMP-bd_C_sf"/>
</dbReference>
<dbReference type="eggNOG" id="COG1020">
    <property type="taxonomic scope" value="Bacteria"/>
</dbReference>
<evidence type="ECO:0000313" key="9">
    <source>
        <dbReference type="EMBL" id="AIQ67598.1"/>
    </source>
</evidence>
<proteinExistence type="inferred from homology"/>
<comment type="similarity">
    <text evidence="2">Belongs to the ATP-dependent AMP-binding enzyme family.</text>
</comment>
<dbReference type="PROSITE" id="PS00455">
    <property type="entry name" value="AMP_BINDING"/>
    <property type="match status" value="1"/>
</dbReference>
<dbReference type="FunFam" id="3.40.50.12780:FF:000012">
    <property type="entry name" value="Non-ribosomal peptide synthetase"/>
    <property type="match status" value="1"/>
</dbReference>
<dbReference type="STRING" id="189425.PGRAT_08060"/>
<dbReference type="InterPro" id="IPR000873">
    <property type="entry name" value="AMP-dep_synth/lig_dom"/>
</dbReference>
<feature type="domain" description="Carrier" evidence="8">
    <location>
        <begin position="964"/>
        <end position="1038"/>
    </location>
</feature>
<dbReference type="KEGG" id="pgm:PGRAT_08060"/>
<evidence type="ECO:0000256" key="7">
    <source>
        <dbReference type="ARBA" id="ARBA00023268"/>
    </source>
</evidence>
<dbReference type="InterPro" id="IPR006162">
    <property type="entry name" value="Ppantetheine_attach_site"/>
</dbReference>
<dbReference type="FunFam" id="3.40.50.980:FF:000001">
    <property type="entry name" value="Non-ribosomal peptide synthetase"/>
    <property type="match status" value="1"/>
</dbReference>
<comment type="cofactor">
    <cofactor evidence="1">
        <name>pantetheine 4'-phosphate</name>
        <dbReference type="ChEBI" id="CHEBI:47942"/>
    </cofactor>
</comment>
<evidence type="ECO:0000313" key="10">
    <source>
        <dbReference type="Proteomes" id="UP000029500"/>
    </source>
</evidence>
<dbReference type="GO" id="GO:0008610">
    <property type="term" value="P:lipid biosynthetic process"/>
    <property type="evidence" value="ECO:0007669"/>
    <property type="project" value="UniProtKB-ARBA"/>
</dbReference>
<gene>
    <name evidence="9" type="ORF">PGRAT_08060</name>
</gene>
<protein>
    <submittedName>
        <fullName evidence="9">Thioester reductase</fullName>
    </submittedName>
</protein>
<keyword evidence="10" id="KW-1185">Reference proteome</keyword>
<dbReference type="Gene3D" id="3.30.300.30">
    <property type="match status" value="1"/>
</dbReference>
<dbReference type="Gene3D" id="2.30.38.10">
    <property type="entry name" value="Luciferase, Domain 3"/>
    <property type="match status" value="1"/>
</dbReference>
<dbReference type="HOGENOM" id="CLU_000022_2_2_9"/>
<dbReference type="PANTHER" id="PTHR45398">
    <property type="match status" value="1"/>
</dbReference>
<dbReference type="Gene3D" id="3.30.559.30">
    <property type="entry name" value="Nonribosomal peptide synthetase, condensation domain"/>
    <property type="match status" value="2"/>
</dbReference>
<dbReference type="GO" id="GO:0016874">
    <property type="term" value="F:ligase activity"/>
    <property type="evidence" value="ECO:0007669"/>
    <property type="project" value="UniProtKB-KW"/>
</dbReference>
<dbReference type="SUPFAM" id="SSF52777">
    <property type="entry name" value="CoA-dependent acyltransferases"/>
    <property type="match status" value="4"/>
</dbReference>
<dbReference type="Gene3D" id="3.40.50.980">
    <property type="match status" value="2"/>
</dbReference>
<dbReference type="GO" id="GO:0017000">
    <property type="term" value="P:antibiotic biosynthetic process"/>
    <property type="evidence" value="ECO:0007669"/>
    <property type="project" value="UniProtKB-KW"/>
</dbReference>
<dbReference type="InterPro" id="IPR020845">
    <property type="entry name" value="AMP-binding_CS"/>
</dbReference>
<dbReference type="SUPFAM" id="SSF56801">
    <property type="entry name" value="Acetyl-CoA synthetase-like"/>
    <property type="match status" value="1"/>
</dbReference>
<reference evidence="9 10" key="1">
    <citation type="submission" date="2014-08" db="EMBL/GenBank/DDBJ databases">
        <title>Comparative genomics of the Paenibacillus odorifer group.</title>
        <authorList>
            <person name="den Bakker H.C."/>
            <person name="Tsai Y.-C."/>
            <person name="Martin N."/>
            <person name="Korlach J."/>
            <person name="Wiedmann M."/>
        </authorList>
    </citation>
    <scope>NUCLEOTIDE SEQUENCE [LARGE SCALE GENOMIC DNA]</scope>
    <source>
        <strain evidence="9 10">DSM 15220</strain>
    </source>
</reference>
<dbReference type="NCBIfam" id="TIGR01720">
    <property type="entry name" value="NRPS-para261"/>
    <property type="match status" value="1"/>
</dbReference>
<evidence type="ECO:0000256" key="5">
    <source>
        <dbReference type="ARBA" id="ARBA00022598"/>
    </source>
</evidence>
<keyword evidence="4" id="KW-0597">Phosphoprotein</keyword>
<accession>A0A089M7V5</accession>
<dbReference type="EMBL" id="CP009287">
    <property type="protein sequence ID" value="AIQ67598.1"/>
    <property type="molecule type" value="Genomic_DNA"/>
</dbReference>
<dbReference type="OrthoDB" id="9765680at2"/>
<dbReference type="Proteomes" id="UP000029500">
    <property type="component" value="Chromosome"/>
</dbReference>